<feature type="region of interest" description="Disordered" evidence="1">
    <location>
        <begin position="1"/>
        <end position="21"/>
    </location>
</feature>
<evidence type="ECO:0000313" key="3">
    <source>
        <dbReference type="Proteomes" id="UP001054837"/>
    </source>
</evidence>
<evidence type="ECO:0000256" key="1">
    <source>
        <dbReference type="SAM" id="MobiDB-lite"/>
    </source>
</evidence>
<reference evidence="2 3" key="1">
    <citation type="submission" date="2021-06" db="EMBL/GenBank/DDBJ databases">
        <title>Caerostris darwini draft genome.</title>
        <authorList>
            <person name="Kono N."/>
            <person name="Arakawa K."/>
        </authorList>
    </citation>
    <scope>NUCLEOTIDE SEQUENCE [LARGE SCALE GENOMIC DNA]</scope>
</reference>
<proteinExistence type="predicted"/>
<dbReference type="Proteomes" id="UP001054837">
    <property type="component" value="Unassembled WGS sequence"/>
</dbReference>
<feature type="compositionally biased region" description="Basic and acidic residues" evidence="1">
    <location>
        <begin position="7"/>
        <end position="21"/>
    </location>
</feature>
<comment type="caution">
    <text evidence="2">The sequence shown here is derived from an EMBL/GenBank/DDBJ whole genome shotgun (WGS) entry which is preliminary data.</text>
</comment>
<gene>
    <name evidence="2" type="ORF">CDAR_294881</name>
</gene>
<dbReference type="EMBL" id="BPLQ01011490">
    <property type="protein sequence ID" value="GIY58329.1"/>
    <property type="molecule type" value="Genomic_DNA"/>
</dbReference>
<protein>
    <submittedName>
        <fullName evidence="2">Uncharacterized protein</fullName>
    </submittedName>
</protein>
<keyword evidence="3" id="KW-1185">Reference proteome</keyword>
<evidence type="ECO:0000313" key="2">
    <source>
        <dbReference type="EMBL" id="GIY58329.1"/>
    </source>
</evidence>
<organism evidence="2 3">
    <name type="scientific">Caerostris darwini</name>
    <dbReference type="NCBI Taxonomy" id="1538125"/>
    <lineage>
        <taxon>Eukaryota</taxon>
        <taxon>Metazoa</taxon>
        <taxon>Ecdysozoa</taxon>
        <taxon>Arthropoda</taxon>
        <taxon>Chelicerata</taxon>
        <taxon>Arachnida</taxon>
        <taxon>Araneae</taxon>
        <taxon>Araneomorphae</taxon>
        <taxon>Entelegynae</taxon>
        <taxon>Araneoidea</taxon>
        <taxon>Araneidae</taxon>
        <taxon>Caerostris</taxon>
    </lineage>
</organism>
<sequence>MELNHLPVEREDTIEGHSDREGGTCGNIDWLEVMGEEKQQRQLSYAAYYFFSSRFAAIDERSKKLFNLRNLTRFRRYHLRSISLTMHKMKKRNALKTSKNITCCSKEKTQKRT</sequence>
<accession>A0AAV4UKN2</accession>
<name>A0AAV4UKN2_9ARAC</name>
<dbReference type="AlphaFoldDB" id="A0AAV4UKN2"/>